<gene>
    <name evidence="2" type="ORF">yc1106_08814</name>
</gene>
<feature type="transmembrane region" description="Helical" evidence="1">
    <location>
        <begin position="675"/>
        <end position="697"/>
    </location>
</feature>
<name>A0A9Q8ZG15_CURCL</name>
<dbReference type="OrthoDB" id="5342924at2759"/>
<accession>A0A9Q8ZG15</accession>
<evidence type="ECO:0000256" key="1">
    <source>
        <dbReference type="SAM" id="Phobius"/>
    </source>
</evidence>
<keyword evidence="1" id="KW-1133">Transmembrane helix</keyword>
<dbReference type="VEuPathDB" id="FungiDB:yc1106_08814"/>
<proteinExistence type="predicted"/>
<keyword evidence="1" id="KW-0812">Transmembrane</keyword>
<sequence>MFARLDSSYGFSYDPPLSPFLRSLGLGILCVLITRFSHRHSQGERKKPIRTVSLYLAIQRCAVHILPCAFSIFLITINILGYFIGFELAGEPGKTSQYTALLQIAAKIQELLIIASLTTIVVHKVRNDLIDGDGIPFGLVGVGALFTQLSFFWSTAFIGSVSNTRTVRRNAATLCLVILAGFIAVTAGPAVAVLLIPREQTWPAGGTKYWINGSSEDLWPSTVDIRHYMPDRGVGVFGPGCSSSDAYKNALCPAGGYEALASRYSSSDNPRPWSAPKDSRYTPAGLLIWSPEGQVPPYNLASAQRARVALESSATGVHGPTAWVAATINDEWQKAVDAIPVESNSRFSRYRYYNTMKSVIGTWIPAVRVVCSSLQAFNASQTSLAFPVVPEFGSAIRNNLVFDDQNPGEPLEMRMTELPGETLQKLRQMPYRSVVAVDLTNATWTTATLGLIVKGPTVENNQQSLSTCVIDARWAKGSVSVGLAQAVQPEIYSITNAPKSPFISATSYRAYDMFRINSEDRDSWRRIRITMDWFDAVNLKLGENIDAPSNVSKTDNRTLNNVSSAEGTTISSLVALATSDSFLVPTVEHTLASVFADAISRAGSWRVLNVSLPVQRKQFNPTSYHIRKPSYQSELLLDRQAYQNPSTMSTSPFTEFHVRQEITGYAFRVSATTDILALGVLFLHLTMALAHMLFSIIRRRSSSCWDSVPELISLAQQSSPSKVALENTTTGIERMSTFKKRARIRVSGSNSQHVELVFDEDHGGQDLLDRPSTNSVYG</sequence>
<evidence type="ECO:0000313" key="2">
    <source>
        <dbReference type="EMBL" id="USP81540.1"/>
    </source>
</evidence>
<dbReference type="AlphaFoldDB" id="A0A9Q8ZG15"/>
<keyword evidence="1" id="KW-0472">Membrane</keyword>
<dbReference type="Proteomes" id="UP001056012">
    <property type="component" value="Chromosome 7"/>
</dbReference>
<evidence type="ECO:0000313" key="3">
    <source>
        <dbReference type="Proteomes" id="UP001056012"/>
    </source>
</evidence>
<keyword evidence="3" id="KW-1185">Reference proteome</keyword>
<feature type="transmembrane region" description="Helical" evidence="1">
    <location>
        <begin position="171"/>
        <end position="196"/>
    </location>
</feature>
<feature type="transmembrane region" description="Helical" evidence="1">
    <location>
        <begin position="135"/>
        <end position="159"/>
    </location>
</feature>
<protein>
    <submittedName>
        <fullName evidence="2">Uncharacterized protein</fullName>
    </submittedName>
</protein>
<reference evidence="2" key="1">
    <citation type="submission" date="2021-12" db="EMBL/GenBank/DDBJ databases">
        <title>Curvularia clavata genome.</title>
        <authorList>
            <person name="Cao Y."/>
        </authorList>
    </citation>
    <scope>NUCLEOTIDE SEQUENCE</scope>
    <source>
        <strain evidence="2">Yc1106</strain>
    </source>
</reference>
<feature type="transmembrane region" description="Helical" evidence="1">
    <location>
        <begin position="20"/>
        <end position="36"/>
    </location>
</feature>
<dbReference type="EMBL" id="CP089280">
    <property type="protein sequence ID" value="USP81540.1"/>
    <property type="molecule type" value="Genomic_DNA"/>
</dbReference>
<feature type="transmembrane region" description="Helical" evidence="1">
    <location>
        <begin position="57"/>
        <end position="84"/>
    </location>
</feature>
<organism evidence="2 3">
    <name type="scientific">Curvularia clavata</name>
    <dbReference type="NCBI Taxonomy" id="95742"/>
    <lineage>
        <taxon>Eukaryota</taxon>
        <taxon>Fungi</taxon>
        <taxon>Dikarya</taxon>
        <taxon>Ascomycota</taxon>
        <taxon>Pezizomycotina</taxon>
        <taxon>Dothideomycetes</taxon>
        <taxon>Pleosporomycetidae</taxon>
        <taxon>Pleosporales</taxon>
        <taxon>Pleosporineae</taxon>
        <taxon>Pleosporaceae</taxon>
        <taxon>Curvularia</taxon>
    </lineage>
</organism>